<dbReference type="AlphaFoldDB" id="A0A4Q7E9K2"/>
<reference evidence="2 3" key="1">
    <citation type="submission" date="2018-11" db="EMBL/GenBank/DDBJ databases">
        <title>Whole genome sequencing of an environmental sample.</title>
        <authorList>
            <person name="Sarangi A.N."/>
            <person name="Singh D."/>
            <person name="Tripathy S."/>
        </authorList>
    </citation>
    <scope>NUCLEOTIDE SEQUENCE [LARGE SCALE GENOMIC DNA]</scope>
    <source>
        <strain evidence="2 3">Lakshadweep</strain>
    </source>
</reference>
<name>A0A4Q7E9K2_9CYAN</name>
<dbReference type="OrthoDB" id="465155at2"/>
<evidence type="ECO:0000256" key="1">
    <source>
        <dbReference type="SAM" id="MobiDB-lite"/>
    </source>
</evidence>
<accession>A0A4Q7E9K2</accession>
<sequence>MNNPVLWLCLSFLLLSVSLTAVFVVLVPAVVELSRAARSFERLCNTLDRDLPPTLESLRQTTDEIARLTDDVNSGVKNAGRVVQQVDQSVTTARIQAKRAQINTRSLMAGLGAAWTTFNQSTESRSDHPHPPRTPRPQSASTHSSKDTTRASTTAGDRIPPVDDTVVSESSLRAERATSAVDEKTQHERDRPNSVASGDDPTA</sequence>
<organism evidence="2 3">
    <name type="scientific">Leptolyngbya iicbica LK</name>
    <dbReference type="NCBI Taxonomy" id="2294035"/>
    <lineage>
        <taxon>Bacteria</taxon>
        <taxon>Bacillati</taxon>
        <taxon>Cyanobacteriota</taxon>
        <taxon>Cyanophyceae</taxon>
        <taxon>Leptolyngbyales</taxon>
        <taxon>Leptolyngbyaceae</taxon>
        <taxon>Leptolyngbya group</taxon>
        <taxon>Leptolyngbya</taxon>
        <taxon>Leptolyngbya iicbica</taxon>
    </lineage>
</organism>
<dbReference type="RefSeq" id="WP_130199395.1">
    <property type="nucleotide sequence ID" value="NZ_QVFV01000002.1"/>
</dbReference>
<feature type="compositionally biased region" description="Basic and acidic residues" evidence="1">
    <location>
        <begin position="172"/>
        <end position="192"/>
    </location>
</feature>
<comment type="caution">
    <text evidence="2">The sequence shown here is derived from an EMBL/GenBank/DDBJ whole genome shotgun (WGS) entry which is preliminary data.</text>
</comment>
<dbReference type="EMBL" id="QVFV01000002">
    <property type="protein sequence ID" value="RZM79183.1"/>
    <property type="molecule type" value="Genomic_DNA"/>
</dbReference>
<gene>
    <name evidence="2" type="ORF">DYY88_10525</name>
</gene>
<evidence type="ECO:0000313" key="3">
    <source>
        <dbReference type="Proteomes" id="UP000292459"/>
    </source>
</evidence>
<proteinExistence type="predicted"/>
<evidence type="ECO:0000313" key="2">
    <source>
        <dbReference type="EMBL" id="RZM79183.1"/>
    </source>
</evidence>
<dbReference type="Proteomes" id="UP000292459">
    <property type="component" value="Unassembled WGS sequence"/>
</dbReference>
<evidence type="ECO:0008006" key="4">
    <source>
        <dbReference type="Google" id="ProtNLM"/>
    </source>
</evidence>
<keyword evidence="3" id="KW-1185">Reference proteome</keyword>
<feature type="region of interest" description="Disordered" evidence="1">
    <location>
        <begin position="120"/>
        <end position="203"/>
    </location>
</feature>
<protein>
    <recommendedName>
        <fullName evidence="4">DUF948 domain-containing protein</fullName>
    </recommendedName>
</protein>